<comment type="caution">
    <text evidence="1">The sequence shown here is derived from an EMBL/GenBank/DDBJ whole genome shotgun (WGS) entry which is preliminary data.</text>
</comment>
<reference evidence="1 2" key="1">
    <citation type="submission" date="2024-09" db="EMBL/GenBank/DDBJ databases">
        <authorList>
            <person name="Sun Q."/>
            <person name="Mori K."/>
        </authorList>
    </citation>
    <scope>NUCLEOTIDE SEQUENCE [LARGE SCALE GENOMIC DNA]</scope>
    <source>
        <strain evidence="1 2">JCM 12520</strain>
    </source>
</reference>
<dbReference type="EMBL" id="JBHMAG010000018">
    <property type="protein sequence ID" value="MFB9755779.1"/>
    <property type="molecule type" value="Genomic_DNA"/>
</dbReference>
<evidence type="ECO:0000313" key="1">
    <source>
        <dbReference type="EMBL" id="MFB9755779.1"/>
    </source>
</evidence>
<name>A0ABV5W5C9_9BACL</name>
<accession>A0ABV5W5C9</accession>
<keyword evidence="2" id="KW-1185">Reference proteome</keyword>
<organism evidence="1 2">
    <name type="scientific">Paenibacillus hodogayensis</name>
    <dbReference type="NCBI Taxonomy" id="279208"/>
    <lineage>
        <taxon>Bacteria</taxon>
        <taxon>Bacillati</taxon>
        <taxon>Bacillota</taxon>
        <taxon>Bacilli</taxon>
        <taxon>Bacillales</taxon>
        <taxon>Paenibacillaceae</taxon>
        <taxon>Paenibacillus</taxon>
    </lineage>
</organism>
<evidence type="ECO:0008006" key="3">
    <source>
        <dbReference type="Google" id="ProtNLM"/>
    </source>
</evidence>
<evidence type="ECO:0000313" key="2">
    <source>
        <dbReference type="Proteomes" id="UP001589619"/>
    </source>
</evidence>
<sequence>MNMKERRDLNISGMLGGCGGGSFNNVTINGNGTIQDSLDCIRFVSNGRAVVRGTMKAESAVVNGIASFGDNVIADKFRSNGKTDIEGALTAKDFRSDGHMKIGGAVTAEEVQLNGSMTLRGNCDAERFHSRGSFRIDGLLNAGSVRIELYAECRVKEIGGESIDVRKSGAGSPFGKLIKALGFSKDALIAELIEGDDIRLEHTKADVVRGTNVVIGPGCEIGLVEYQDRYELLEDSSVKQSKQL</sequence>
<proteinExistence type="predicted"/>
<protein>
    <recommendedName>
        <fullName evidence="3">Polymer-forming cytoskeletal protein</fullName>
    </recommendedName>
</protein>
<dbReference type="Proteomes" id="UP001589619">
    <property type="component" value="Unassembled WGS sequence"/>
</dbReference>
<gene>
    <name evidence="1" type="ORF">ACFFNY_29715</name>
</gene>
<dbReference type="RefSeq" id="WP_344908842.1">
    <property type="nucleotide sequence ID" value="NZ_BAAAYO010000006.1"/>
</dbReference>